<organism evidence="2">
    <name type="scientific">Aphanomyces stellatus</name>
    <dbReference type="NCBI Taxonomy" id="120398"/>
    <lineage>
        <taxon>Eukaryota</taxon>
        <taxon>Sar</taxon>
        <taxon>Stramenopiles</taxon>
        <taxon>Oomycota</taxon>
        <taxon>Saprolegniomycetes</taxon>
        <taxon>Saprolegniales</taxon>
        <taxon>Verrucalvaceae</taxon>
        <taxon>Aphanomyces</taxon>
    </lineage>
</organism>
<reference evidence="2" key="1">
    <citation type="submission" date="2019-06" db="EMBL/GenBank/DDBJ databases">
        <title>Genomics analysis of Aphanomyces spp. identifies a new class of oomycete effector associated with host adaptation.</title>
        <authorList>
            <person name="Gaulin E."/>
        </authorList>
    </citation>
    <scope>NUCLEOTIDE SEQUENCE</scope>
    <source>
        <strain evidence="2">CBS 578.67</strain>
    </source>
</reference>
<feature type="transmembrane region" description="Helical" evidence="1">
    <location>
        <begin position="896"/>
        <end position="916"/>
    </location>
</feature>
<keyword evidence="1" id="KW-0812">Transmembrane</keyword>
<name>A0A6A4ZMI4_9STRA</name>
<dbReference type="EMBL" id="VJMH01001142">
    <property type="protein sequence ID" value="KAF0713015.1"/>
    <property type="molecule type" value="Genomic_DNA"/>
</dbReference>
<keyword evidence="1" id="KW-0472">Membrane</keyword>
<feature type="transmembrane region" description="Helical" evidence="1">
    <location>
        <begin position="637"/>
        <end position="657"/>
    </location>
</feature>
<comment type="caution">
    <text evidence="2">The sequence shown here is derived from an EMBL/GenBank/DDBJ whole genome shotgun (WGS) entry which is preliminary data.</text>
</comment>
<sequence>MYNNDVRPSALQSTRLSAKCQRIGGVLYVLVTAAGTVVYLDIVHPSISNDFWWPHFNTTGVQTFLGDLYNAKLVTGANGSLDLFAPGAVVVKEYAQGTAFVSMRPATARALLLNRLQPVQAIRLIRSISFFDNMRTLPPPCWFDFNRMYEMAHTARHQSVCNQRRVANAAFYLEVLLRNVQLNDLTTSTYYPEVQSAIFEAIEATPEGTQYIQNILRHAWPSVPDEASLWASHGLVFYQNLMQNLYQEGIQDTIAIVNALGMRQTITINSIPYVNRPKAAWTTQYAFAGFWNDLDSAAQTGSSLIRSASNAFETMGNDWDMYYDGPAGTEASAIIRANLGPLTVVDIFLVQPPPSLVALVEHFRDALYAAAVAKPAGYASLTEPAIDATPSAWIQPNAVYYGGNPMCYFGNPLPYVQLPFSYYDDCGVQAQQTIALARDSVLFAMLATGIQSTQSLSSVCGLCSARTLSPCLQTLQPAFSVFHDLMTPSLPSLANPIQQATQAILPLDIGFIQWATINGTDQVLTQPMVSSPYVDPWSFVGWMTMFEWVNGQREVYSFEGDAAAYVIMSRPHEFAPFAADVQELPHNACTYMWAICIYMSAILLFVLLLVLIYALLARFKFDGRNLLCSNRLIGGAWIGRPFLFLRGMTAVLVLSTSPVAFTSDTGLSKLDFSPRPLWHTLVIAGEASWITYVMNDVLLPVTQPYSALYAPVSSILAWLILSSMDTVSPFRATATISRECTIVSFMRGVQCSSGEIVIGSLPRALLLLAVAVGTVFVAYPIVLLLTPRRLRPKTAVPAPILLTSASEAYLNHHTADPTLFDVVACVLSGILPIQNSLFDVKLWVSIKAHCVGCMVYALPPVALDIKPVSGRLVMSRQNSLVGHVTMKSSVWIRMTGFLGLVYMCLGVASSFLYIAVSNTSLANDFLWLGFNDTNTHSFLCNWFNSNLQHLNATLAMQINDPSYGEYATTNNATQASVFSSALYAIAIQDEVNTLPNVVQGIRAMDSCNLPWIATAYCYADFGQRWPMAYSTRRQQRCQAEIDNGAVYLEAILRNADWPSLSKCWGAALETAILSGIRGSNTGNAWITSVQSNSLSVEGEVKFWQAQKITRFTTQWQNYKKLGVTESFIVANAMGVDYPLTLKRSNSTFHVSAATSFKMYWSLATDLTQVMTNGSTLSGLSLLQNTPTYAYANTTLQSVMLQGKVALVPPLDPSLAVFASTIGPFGVVDLKRVSTPQSLRDLYRSMSQFIMTKLSSSDVIQQAFWSIYVLSFFTPQPQAWDTFSLWGGDINCGLNYGGSFSTPFQFFSSNGVCGNYLTDYTSPYTQNVLMAILASGSYNMNAKTQTAISNRDSTHHAAIATILNSSTGFLNQYFTQTELSRFQPTAQMVKSTIRDVVKLELFHYLSYDNVNYNLSRVNLFSPAEPDFEYFSWLYLF</sequence>
<keyword evidence="1" id="KW-1133">Transmembrane helix</keyword>
<feature type="non-terminal residue" evidence="2">
    <location>
        <position position="1435"/>
    </location>
</feature>
<evidence type="ECO:0000256" key="1">
    <source>
        <dbReference type="SAM" id="Phobius"/>
    </source>
</evidence>
<feature type="transmembrane region" description="Helical" evidence="1">
    <location>
        <begin position="591"/>
        <end position="616"/>
    </location>
</feature>
<feature type="transmembrane region" description="Helical" evidence="1">
    <location>
        <begin position="764"/>
        <end position="785"/>
    </location>
</feature>
<accession>A0A6A4ZMI4</accession>
<evidence type="ECO:0000313" key="2">
    <source>
        <dbReference type="EMBL" id="KAF0713015.1"/>
    </source>
</evidence>
<feature type="transmembrane region" description="Helical" evidence="1">
    <location>
        <begin position="677"/>
        <end position="694"/>
    </location>
</feature>
<feature type="transmembrane region" description="Helical" evidence="1">
    <location>
        <begin position="706"/>
        <end position="724"/>
    </location>
</feature>
<gene>
    <name evidence="2" type="ORF">As57867_004548</name>
</gene>
<protein>
    <submittedName>
        <fullName evidence="2">Uncharacterized protein</fullName>
    </submittedName>
</protein>
<proteinExistence type="predicted"/>